<dbReference type="AlphaFoldDB" id="A0A164SHU5"/>
<organism evidence="1 2">
    <name type="scientific">Sistotremastrum niveocremeum HHB9708</name>
    <dbReference type="NCBI Taxonomy" id="1314777"/>
    <lineage>
        <taxon>Eukaryota</taxon>
        <taxon>Fungi</taxon>
        <taxon>Dikarya</taxon>
        <taxon>Basidiomycota</taxon>
        <taxon>Agaricomycotina</taxon>
        <taxon>Agaricomycetes</taxon>
        <taxon>Sistotremastrales</taxon>
        <taxon>Sistotremastraceae</taxon>
        <taxon>Sertulicium</taxon>
        <taxon>Sertulicium niveocremeum</taxon>
    </lineage>
</organism>
<dbReference type="EMBL" id="KV419415">
    <property type="protein sequence ID" value="KZS91497.1"/>
    <property type="molecule type" value="Genomic_DNA"/>
</dbReference>
<evidence type="ECO:0008006" key="3">
    <source>
        <dbReference type="Google" id="ProtNLM"/>
    </source>
</evidence>
<sequence>MALRDLREMTSHIEEKIVGAENKNTDSQRKGSLTTLRKVVSQVKHVKGYLAESFVASISDISERSNTYTGIARLPGEIFIEILLQHVDGLQKSKVSAEQFEIYRPLEPPNASWKILREVCRTWHVSVTGKEAFLRVWVPNIHKSETAQMAWMIENIEAINYLHVETHTSSYWGRDEKIEGFLSSFATLRACNLKDLVVHLPLGNHPSFWRILHATFEDGSIDVSDLLQFLVGTPQLKVCFCNFRAPQKDLTGNLHAPCDTPVNLPNLEHLALLGLRLSHTHWVYDRIKGYRCRESLTATPIML</sequence>
<keyword evidence="2" id="KW-1185">Reference proteome</keyword>
<reference evidence="1 2" key="1">
    <citation type="journal article" date="2016" name="Mol. Biol. Evol.">
        <title>Comparative Genomics of Early-Diverging Mushroom-Forming Fungi Provides Insights into the Origins of Lignocellulose Decay Capabilities.</title>
        <authorList>
            <person name="Nagy L.G."/>
            <person name="Riley R."/>
            <person name="Tritt A."/>
            <person name="Adam C."/>
            <person name="Daum C."/>
            <person name="Floudas D."/>
            <person name="Sun H."/>
            <person name="Yadav J.S."/>
            <person name="Pangilinan J."/>
            <person name="Larsson K.H."/>
            <person name="Matsuura K."/>
            <person name="Barry K."/>
            <person name="Labutti K."/>
            <person name="Kuo R."/>
            <person name="Ohm R.A."/>
            <person name="Bhattacharya S.S."/>
            <person name="Shirouzu T."/>
            <person name="Yoshinaga Y."/>
            <person name="Martin F.M."/>
            <person name="Grigoriev I.V."/>
            <person name="Hibbett D.S."/>
        </authorList>
    </citation>
    <scope>NUCLEOTIDE SEQUENCE [LARGE SCALE GENOMIC DNA]</scope>
    <source>
        <strain evidence="1 2">HHB9708</strain>
    </source>
</reference>
<accession>A0A164SHU5</accession>
<name>A0A164SHU5_9AGAM</name>
<gene>
    <name evidence="1" type="ORF">SISNIDRAFT_467740</name>
</gene>
<proteinExistence type="predicted"/>
<dbReference type="Proteomes" id="UP000076722">
    <property type="component" value="Unassembled WGS sequence"/>
</dbReference>
<protein>
    <recommendedName>
        <fullName evidence="3">F-box domain-containing protein</fullName>
    </recommendedName>
</protein>
<evidence type="ECO:0000313" key="1">
    <source>
        <dbReference type="EMBL" id="KZS91497.1"/>
    </source>
</evidence>
<evidence type="ECO:0000313" key="2">
    <source>
        <dbReference type="Proteomes" id="UP000076722"/>
    </source>
</evidence>
<dbReference type="OrthoDB" id="3181669at2759"/>